<keyword evidence="7 8" id="KW-0472">Membrane</keyword>
<keyword evidence="6 8" id="KW-1133">Transmembrane helix</keyword>
<feature type="domain" description="RCK C-terminal" evidence="9">
    <location>
        <begin position="282"/>
        <end position="367"/>
    </location>
</feature>
<gene>
    <name evidence="10" type="ORF">WFZ85_09920</name>
</gene>
<proteinExistence type="inferred from homology"/>
<feature type="transmembrane region" description="Helical" evidence="8">
    <location>
        <begin position="163"/>
        <end position="183"/>
    </location>
</feature>
<evidence type="ECO:0000256" key="7">
    <source>
        <dbReference type="ARBA" id="ARBA00023136"/>
    </source>
</evidence>
<evidence type="ECO:0000256" key="1">
    <source>
        <dbReference type="ARBA" id="ARBA00004651"/>
    </source>
</evidence>
<dbReference type="Proteomes" id="UP001460072">
    <property type="component" value="Unassembled WGS sequence"/>
</dbReference>
<name>A0ABU9N5E8_9FLAO</name>
<feature type="transmembrane region" description="Helical" evidence="8">
    <location>
        <begin position="70"/>
        <end position="88"/>
    </location>
</feature>
<feature type="transmembrane region" description="Helical" evidence="8">
    <location>
        <begin position="403"/>
        <end position="422"/>
    </location>
</feature>
<dbReference type="PANTHER" id="PTHR30445">
    <property type="entry name" value="K(+)_H(+) ANTIPORTER SUBUNIT KHTT"/>
    <property type="match status" value="1"/>
</dbReference>
<dbReference type="Gene3D" id="3.30.70.1450">
    <property type="entry name" value="Regulator of K+ conductance, C-terminal domain"/>
    <property type="match status" value="2"/>
</dbReference>
<dbReference type="PANTHER" id="PTHR30445:SF3">
    <property type="entry name" value="TRANSPORT PROTEIN YIDE-RELATED"/>
    <property type="match status" value="1"/>
</dbReference>
<evidence type="ECO:0000313" key="11">
    <source>
        <dbReference type="Proteomes" id="UP001460072"/>
    </source>
</evidence>
<evidence type="ECO:0000313" key="10">
    <source>
        <dbReference type="EMBL" id="MEM0542937.1"/>
    </source>
</evidence>
<keyword evidence="4" id="KW-1003">Cell membrane</keyword>
<feature type="transmembrane region" description="Helical" evidence="8">
    <location>
        <begin position="502"/>
        <end position="523"/>
    </location>
</feature>
<keyword evidence="11" id="KW-1185">Reference proteome</keyword>
<dbReference type="NCBIfam" id="NF003007">
    <property type="entry name" value="PRK03818.1"/>
    <property type="match status" value="1"/>
</dbReference>
<evidence type="ECO:0000256" key="5">
    <source>
        <dbReference type="ARBA" id="ARBA00022692"/>
    </source>
</evidence>
<sequence>MNWITDLFIEESIPQTIIIFSLVIAFGIWLGKIKIFGISLGVTWVLFIGIFFSFMGVSVNPELKDFLKEFGLVLFVYTLGLQVGPGFFASLNKNALVSNILAGLIVILGVLTTILLFFLFNNSIGLMTGVMSGAVTNTPGLGAAQTTLSNLHHLDTDNSMVTLAYAVAYPFGVFGIIIAMLLLKRIFKVNIETETQKHEEINNTNKDKVISKHLKLENKQLIGSSLHTIFEMLPTHIVVSRMFHHGKVITPTPNEVLAEGDVLLIVAPQHLFDKLHLLIGSESDMDLKTAMNSNLVSSRVVVTNKEITHRRLGDIPEINQHDFTFTRLSRAGIEMVPNGNIALQLGDIIKVVGTKEGLANITKILGNSMKRLEVPDLAPIFMGIVIGIVFGSIPFQIPNIPVPVKIGLAGGPLIVALLLSRFGNKLYLNNYTTTSANLMIRELGITLFLASVGLGSGSKVAEAFASGNGFIWISMGIVITILPLLVVGVIAMTWFKKSYFEICGLLAGASTDPPALTFALKIAGNDIPSSTYATVYPLTMILRIVAAQLLILFFS</sequence>
<organism evidence="10 11">
    <name type="scientific">Flavobacterium aureirubrum</name>
    <dbReference type="NCBI Taxonomy" id="3133147"/>
    <lineage>
        <taxon>Bacteria</taxon>
        <taxon>Pseudomonadati</taxon>
        <taxon>Bacteroidota</taxon>
        <taxon>Flavobacteriia</taxon>
        <taxon>Flavobacteriales</taxon>
        <taxon>Flavobacteriaceae</taxon>
        <taxon>Flavobacterium</taxon>
    </lineage>
</organism>
<accession>A0ABU9N5E8</accession>
<evidence type="ECO:0000256" key="3">
    <source>
        <dbReference type="ARBA" id="ARBA00022448"/>
    </source>
</evidence>
<feature type="transmembrane region" description="Helical" evidence="8">
    <location>
        <begin position="38"/>
        <end position="58"/>
    </location>
</feature>
<feature type="transmembrane region" description="Helical" evidence="8">
    <location>
        <begin position="100"/>
        <end position="120"/>
    </location>
</feature>
<keyword evidence="3" id="KW-0813">Transport</keyword>
<protein>
    <submittedName>
        <fullName evidence="10">Transporter</fullName>
    </submittedName>
</protein>
<dbReference type="RefSeq" id="WP_342696140.1">
    <property type="nucleotide sequence ID" value="NZ_JBCGDO010000012.1"/>
</dbReference>
<evidence type="ECO:0000256" key="6">
    <source>
        <dbReference type="ARBA" id="ARBA00022989"/>
    </source>
</evidence>
<feature type="transmembrane region" description="Helical" evidence="8">
    <location>
        <begin position="377"/>
        <end position="397"/>
    </location>
</feature>
<evidence type="ECO:0000256" key="8">
    <source>
        <dbReference type="SAM" id="Phobius"/>
    </source>
</evidence>
<evidence type="ECO:0000256" key="2">
    <source>
        <dbReference type="ARBA" id="ARBA00009854"/>
    </source>
</evidence>
<keyword evidence="5 8" id="KW-0812">Transmembrane</keyword>
<comment type="caution">
    <text evidence="10">The sequence shown here is derived from an EMBL/GenBank/DDBJ whole genome shotgun (WGS) entry which is preliminary data.</text>
</comment>
<dbReference type="InterPro" id="IPR006512">
    <property type="entry name" value="YidE_YbjL"/>
</dbReference>
<dbReference type="PROSITE" id="PS51202">
    <property type="entry name" value="RCK_C"/>
    <property type="match status" value="2"/>
</dbReference>
<dbReference type="InterPro" id="IPR036721">
    <property type="entry name" value="RCK_C_sf"/>
</dbReference>
<dbReference type="SUPFAM" id="SSF116726">
    <property type="entry name" value="TrkA C-terminal domain-like"/>
    <property type="match status" value="2"/>
</dbReference>
<feature type="transmembrane region" description="Helical" evidence="8">
    <location>
        <begin position="12"/>
        <end position="31"/>
    </location>
</feature>
<feature type="domain" description="RCK C-terminal" evidence="9">
    <location>
        <begin position="196"/>
        <end position="281"/>
    </location>
</feature>
<dbReference type="Pfam" id="PF06826">
    <property type="entry name" value="Asp-Al_Ex"/>
    <property type="match status" value="2"/>
</dbReference>
<reference evidence="10 11" key="1">
    <citation type="submission" date="2024-03" db="EMBL/GenBank/DDBJ databases">
        <title>Two novel species of the genus Flavobacterium exhibiting potentially degradation of complex polysaccharides.</title>
        <authorList>
            <person name="Lian X."/>
        </authorList>
    </citation>
    <scope>NUCLEOTIDE SEQUENCE [LARGE SCALE GENOMIC DNA]</scope>
    <source>
        <strain evidence="11">j3</strain>
    </source>
</reference>
<feature type="transmembrane region" description="Helical" evidence="8">
    <location>
        <begin position="443"/>
        <end position="464"/>
    </location>
</feature>
<evidence type="ECO:0000259" key="9">
    <source>
        <dbReference type="PROSITE" id="PS51202"/>
    </source>
</evidence>
<dbReference type="EMBL" id="JBCGDO010000012">
    <property type="protein sequence ID" value="MEM0542937.1"/>
    <property type="molecule type" value="Genomic_DNA"/>
</dbReference>
<comment type="subcellular location">
    <subcellularLocation>
        <location evidence="1">Cell membrane</location>
        <topology evidence="1">Multi-pass membrane protein</topology>
    </subcellularLocation>
</comment>
<dbReference type="InterPro" id="IPR006037">
    <property type="entry name" value="RCK_C"/>
</dbReference>
<feature type="transmembrane region" description="Helical" evidence="8">
    <location>
        <begin position="535"/>
        <end position="554"/>
    </location>
</feature>
<dbReference type="NCBIfam" id="TIGR01625">
    <property type="entry name" value="YidE_YbjL_dupl"/>
    <property type="match status" value="2"/>
</dbReference>
<dbReference type="InterPro" id="IPR050144">
    <property type="entry name" value="AAE_transporter"/>
</dbReference>
<comment type="similarity">
    <text evidence="2">Belongs to the AAE transporter (TC 2.A.81) family.</text>
</comment>
<evidence type="ECO:0000256" key="4">
    <source>
        <dbReference type="ARBA" id="ARBA00022475"/>
    </source>
</evidence>
<feature type="transmembrane region" description="Helical" evidence="8">
    <location>
        <begin position="470"/>
        <end position="495"/>
    </location>
</feature>